<gene>
    <name evidence="1" type="ORF">Pcinc_003753</name>
</gene>
<name>A0AAE1GMX1_PETCI</name>
<dbReference type="EMBL" id="JAWQEG010000261">
    <property type="protein sequence ID" value="KAK3892383.1"/>
    <property type="molecule type" value="Genomic_DNA"/>
</dbReference>
<dbReference type="AlphaFoldDB" id="A0AAE1GMX1"/>
<dbReference type="Proteomes" id="UP001286313">
    <property type="component" value="Unassembled WGS sequence"/>
</dbReference>
<sequence>MNISTNPILIPSSPRFKYAKETWEGFTDTLSNTHTESEYEGKYNTYIDDQLDLLHIFIQTAANNYIPETSYSFKCTFTSSIRSSRLLICYRTRFKLNKHPSSHKNRPLSP</sequence>
<evidence type="ECO:0000313" key="1">
    <source>
        <dbReference type="EMBL" id="KAK3892383.1"/>
    </source>
</evidence>
<keyword evidence="2" id="KW-1185">Reference proteome</keyword>
<accession>A0AAE1GMX1</accession>
<protein>
    <submittedName>
        <fullName evidence="1">Uncharacterized protein</fullName>
    </submittedName>
</protein>
<reference evidence="1" key="1">
    <citation type="submission" date="2023-10" db="EMBL/GenBank/DDBJ databases">
        <title>Genome assemblies of two species of porcelain crab, Petrolisthes cinctipes and Petrolisthes manimaculis (Anomura: Porcellanidae).</title>
        <authorList>
            <person name="Angst P."/>
        </authorList>
    </citation>
    <scope>NUCLEOTIDE SEQUENCE</scope>
    <source>
        <strain evidence="1">PB745_01</strain>
        <tissue evidence="1">Gill</tissue>
    </source>
</reference>
<comment type="caution">
    <text evidence="1">The sequence shown here is derived from an EMBL/GenBank/DDBJ whole genome shotgun (WGS) entry which is preliminary data.</text>
</comment>
<proteinExistence type="predicted"/>
<evidence type="ECO:0000313" key="2">
    <source>
        <dbReference type="Proteomes" id="UP001286313"/>
    </source>
</evidence>
<organism evidence="1 2">
    <name type="scientific">Petrolisthes cinctipes</name>
    <name type="common">Flat porcelain crab</name>
    <dbReference type="NCBI Taxonomy" id="88211"/>
    <lineage>
        <taxon>Eukaryota</taxon>
        <taxon>Metazoa</taxon>
        <taxon>Ecdysozoa</taxon>
        <taxon>Arthropoda</taxon>
        <taxon>Crustacea</taxon>
        <taxon>Multicrustacea</taxon>
        <taxon>Malacostraca</taxon>
        <taxon>Eumalacostraca</taxon>
        <taxon>Eucarida</taxon>
        <taxon>Decapoda</taxon>
        <taxon>Pleocyemata</taxon>
        <taxon>Anomura</taxon>
        <taxon>Galatheoidea</taxon>
        <taxon>Porcellanidae</taxon>
        <taxon>Petrolisthes</taxon>
    </lineage>
</organism>